<dbReference type="InterPro" id="IPR046945">
    <property type="entry name" value="RHMD-like"/>
</dbReference>
<keyword evidence="2" id="KW-0479">Metal-binding</keyword>
<dbReference type="Pfam" id="PF02746">
    <property type="entry name" value="MR_MLE_N"/>
    <property type="match status" value="1"/>
</dbReference>
<dbReference type="EMBL" id="CP151632">
    <property type="protein sequence ID" value="WZO34405.1"/>
    <property type="molecule type" value="Genomic_DNA"/>
</dbReference>
<keyword evidence="3" id="KW-0460">Magnesium</keyword>
<evidence type="ECO:0000256" key="2">
    <source>
        <dbReference type="ARBA" id="ARBA00022723"/>
    </source>
</evidence>
<dbReference type="PANTHER" id="PTHR13794">
    <property type="entry name" value="ENOLASE SUPERFAMILY, MANDELATE RACEMASE"/>
    <property type="match status" value="1"/>
</dbReference>
<dbReference type="PROSITE" id="PS00909">
    <property type="entry name" value="MR_MLE_2"/>
    <property type="match status" value="1"/>
</dbReference>
<organism evidence="5">
    <name type="scientific">Microbacterium sp. LWS13-1.2</name>
    <dbReference type="NCBI Taxonomy" id="3135264"/>
    <lineage>
        <taxon>Bacteria</taxon>
        <taxon>Bacillati</taxon>
        <taxon>Actinomycetota</taxon>
        <taxon>Actinomycetes</taxon>
        <taxon>Micrococcales</taxon>
        <taxon>Microbacteriaceae</taxon>
        <taxon>Microbacterium</taxon>
    </lineage>
</organism>
<evidence type="ECO:0000313" key="5">
    <source>
        <dbReference type="EMBL" id="WZO34405.1"/>
    </source>
</evidence>
<dbReference type="SUPFAM" id="SSF51604">
    <property type="entry name" value="Enolase C-terminal domain-like"/>
    <property type="match status" value="1"/>
</dbReference>
<dbReference type="InterPro" id="IPR029017">
    <property type="entry name" value="Enolase-like_N"/>
</dbReference>
<dbReference type="GO" id="GO:0009063">
    <property type="term" value="P:amino acid catabolic process"/>
    <property type="evidence" value="ECO:0007669"/>
    <property type="project" value="InterPro"/>
</dbReference>
<evidence type="ECO:0000256" key="3">
    <source>
        <dbReference type="ARBA" id="ARBA00022842"/>
    </source>
</evidence>
<dbReference type="SFLD" id="SFLDS00001">
    <property type="entry name" value="Enolase"/>
    <property type="match status" value="1"/>
</dbReference>
<comment type="cofactor">
    <cofactor evidence="1">
        <name>Mg(2+)</name>
        <dbReference type="ChEBI" id="CHEBI:18420"/>
    </cofactor>
</comment>
<gene>
    <name evidence="5" type="ORF">MRBLWS13_002065</name>
</gene>
<dbReference type="Gene3D" id="3.30.390.10">
    <property type="entry name" value="Enolase-like, N-terminal domain"/>
    <property type="match status" value="1"/>
</dbReference>
<evidence type="ECO:0000256" key="1">
    <source>
        <dbReference type="ARBA" id="ARBA00001946"/>
    </source>
</evidence>
<dbReference type="GO" id="GO:0000287">
    <property type="term" value="F:magnesium ion binding"/>
    <property type="evidence" value="ECO:0007669"/>
    <property type="project" value="TreeGrafter"/>
</dbReference>
<dbReference type="SMART" id="SM00922">
    <property type="entry name" value="MR_MLE"/>
    <property type="match status" value="1"/>
</dbReference>
<dbReference type="Pfam" id="PF13378">
    <property type="entry name" value="MR_MLE_C"/>
    <property type="match status" value="1"/>
</dbReference>
<dbReference type="InterPro" id="IPR029065">
    <property type="entry name" value="Enolase_C-like"/>
</dbReference>
<dbReference type="AlphaFoldDB" id="A0AAU6SC34"/>
<dbReference type="Gene3D" id="3.20.20.120">
    <property type="entry name" value="Enolase-like C-terminal domain"/>
    <property type="match status" value="1"/>
</dbReference>
<dbReference type="InterPro" id="IPR013341">
    <property type="entry name" value="Mandelate_racemase_N_dom"/>
</dbReference>
<dbReference type="InterPro" id="IPR018110">
    <property type="entry name" value="Mandel_Rmase/mucon_lact_enz_CS"/>
</dbReference>
<protein>
    <submittedName>
        <fullName evidence="5">Mandelate racemase/muconate lactonizing enzyme family protein</fullName>
    </submittedName>
</protein>
<reference evidence="5" key="1">
    <citation type="submission" date="2024-04" db="EMBL/GenBank/DDBJ databases">
        <authorList>
            <person name="Roder T."/>
            <person name="Oberhansli S."/>
            <person name="Kreuzer M."/>
        </authorList>
    </citation>
    <scope>NUCLEOTIDE SEQUENCE</scope>
    <source>
        <strain evidence="5">LWS13-1.2</strain>
    </source>
</reference>
<dbReference type="GO" id="GO:0016052">
    <property type="term" value="P:carbohydrate catabolic process"/>
    <property type="evidence" value="ECO:0007669"/>
    <property type="project" value="TreeGrafter"/>
</dbReference>
<accession>A0AAU6SC34</accession>
<sequence length="390" mass="41068">MTNPAEAGVVADASSAAALGASAAAFDGAPTIAAFDTRLLRVPLTRPWGADVTSVGVIATHVVRSDGTEGWGFSWTPQIGVEAVHALLAHDITAYAIGRSADPGSEWLALWQHLHEAGGGGITTIAMAGLNLALWDAAVRDAGTSLSGFLGAQRESVRAYGSGVNLHYTEDELVAQVRRWVDAGFDAVKVKVGKPDVAEDLDRMRAVREVLGHDRALMIDANQRWELNRATRSLEVLADVSPAWIEEPLRADDLYGHIELAQRLGASSGIPIAVGENLHNVFRFDDFLRTGAAQIVQPNIMRVGGITPFLGIAGIAAEYGAAVHPHLLPELSGQLALCLRAVPGVPAPMAEDVEDAGFGALGALLDDSPVRISEGLLTEVDHAGLGIRFS</sequence>
<dbReference type="PANTHER" id="PTHR13794:SF58">
    <property type="entry name" value="MITOCHONDRIAL ENOLASE SUPERFAMILY MEMBER 1"/>
    <property type="match status" value="1"/>
</dbReference>
<dbReference type="GO" id="GO:0016836">
    <property type="term" value="F:hydro-lyase activity"/>
    <property type="evidence" value="ECO:0007669"/>
    <property type="project" value="TreeGrafter"/>
</dbReference>
<dbReference type="InterPro" id="IPR013342">
    <property type="entry name" value="Mandelate_racemase_C"/>
</dbReference>
<dbReference type="RefSeq" id="WP_349425294.1">
    <property type="nucleotide sequence ID" value="NZ_CP151632.1"/>
</dbReference>
<feature type="domain" description="Mandelate racemase/muconate lactonizing enzyme C-terminal" evidence="4">
    <location>
        <begin position="170"/>
        <end position="267"/>
    </location>
</feature>
<name>A0AAU6SC34_9MICO</name>
<dbReference type="CDD" id="cd03316">
    <property type="entry name" value="MR_like"/>
    <property type="match status" value="1"/>
</dbReference>
<proteinExistence type="predicted"/>
<dbReference type="SUPFAM" id="SSF54826">
    <property type="entry name" value="Enolase N-terminal domain-like"/>
    <property type="match status" value="1"/>
</dbReference>
<evidence type="ECO:0000259" key="4">
    <source>
        <dbReference type="SMART" id="SM00922"/>
    </source>
</evidence>
<dbReference type="InterPro" id="IPR036849">
    <property type="entry name" value="Enolase-like_C_sf"/>
</dbReference>